<feature type="domain" description="Histidine kinase" evidence="12">
    <location>
        <begin position="221"/>
        <end position="436"/>
    </location>
</feature>
<dbReference type="Proteomes" id="UP000614058">
    <property type="component" value="Unassembled WGS sequence"/>
</dbReference>
<comment type="catalytic activity">
    <reaction evidence="1">
        <text>ATP + protein L-histidine = ADP + protein N-phospho-L-histidine.</text>
        <dbReference type="EC" id="2.7.13.3"/>
    </reaction>
</comment>
<dbReference type="GeneID" id="84907728"/>
<evidence type="ECO:0000256" key="3">
    <source>
        <dbReference type="ARBA" id="ARBA00012438"/>
    </source>
</evidence>
<dbReference type="Gene3D" id="3.30.565.10">
    <property type="entry name" value="Histidine kinase-like ATPase, C-terminal domain"/>
    <property type="match status" value="1"/>
</dbReference>
<dbReference type="InterPro" id="IPR005467">
    <property type="entry name" value="His_kinase_dom"/>
</dbReference>
<proteinExistence type="predicted"/>
<keyword evidence="15" id="KW-1185">Reference proteome</keyword>
<dbReference type="InterPro" id="IPR003594">
    <property type="entry name" value="HATPase_dom"/>
</dbReference>
<gene>
    <name evidence="14" type="ORF">JDW22_07170</name>
</gene>
<evidence type="ECO:0000256" key="5">
    <source>
        <dbReference type="ARBA" id="ARBA00022679"/>
    </source>
</evidence>
<keyword evidence="8 11" id="KW-1133">Transmembrane helix</keyword>
<evidence type="ECO:0000256" key="8">
    <source>
        <dbReference type="ARBA" id="ARBA00022989"/>
    </source>
</evidence>
<evidence type="ECO:0000313" key="14">
    <source>
        <dbReference type="EMBL" id="MBK0396359.1"/>
    </source>
</evidence>
<evidence type="ECO:0000259" key="13">
    <source>
        <dbReference type="PROSITE" id="PS50885"/>
    </source>
</evidence>
<dbReference type="InterPro" id="IPR003661">
    <property type="entry name" value="HisK_dim/P_dom"/>
</dbReference>
<dbReference type="PRINTS" id="PR00344">
    <property type="entry name" value="BCTRLSENSOR"/>
</dbReference>
<keyword evidence="5" id="KW-0808">Transferase</keyword>
<keyword evidence="9" id="KW-0902">Two-component regulatory system</keyword>
<evidence type="ECO:0000313" key="15">
    <source>
        <dbReference type="Proteomes" id="UP000614058"/>
    </source>
</evidence>
<organism evidence="14 15">
    <name type="scientific">Kingella bonacorsii</name>
    <dbReference type="NCBI Taxonomy" id="2796361"/>
    <lineage>
        <taxon>Bacteria</taxon>
        <taxon>Pseudomonadati</taxon>
        <taxon>Pseudomonadota</taxon>
        <taxon>Betaproteobacteria</taxon>
        <taxon>Neisseriales</taxon>
        <taxon>Neisseriaceae</taxon>
        <taxon>Kingella</taxon>
    </lineage>
</organism>
<feature type="transmembrane region" description="Helical" evidence="11">
    <location>
        <begin position="12"/>
        <end position="33"/>
    </location>
</feature>
<feature type="transmembrane region" description="Helical" evidence="11">
    <location>
        <begin position="137"/>
        <end position="158"/>
    </location>
</feature>
<dbReference type="InterPro" id="IPR036097">
    <property type="entry name" value="HisK_dim/P_sf"/>
</dbReference>
<evidence type="ECO:0000256" key="10">
    <source>
        <dbReference type="ARBA" id="ARBA00023136"/>
    </source>
</evidence>
<comment type="caution">
    <text evidence="14">The sequence shown here is derived from an EMBL/GenBank/DDBJ whole genome shotgun (WGS) entry which is preliminary data.</text>
</comment>
<keyword evidence="4" id="KW-0597">Phosphoprotein</keyword>
<evidence type="ECO:0000256" key="6">
    <source>
        <dbReference type="ARBA" id="ARBA00022692"/>
    </source>
</evidence>
<keyword evidence="7" id="KW-0418">Kinase</keyword>
<dbReference type="PROSITE" id="PS50109">
    <property type="entry name" value="HIS_KIN"/>
    <property type="match status" value="1"/>
</dbReference>
<name>A0ABS1BT56_9NEIS</name>
<dbReference type="SUPFAM" id="SSF55874">
    <property type="entry name" value="ATPase domain of HSP90 chaperone/DNA topoisomerase II/histidine kinase"/>
    <property type="match status" value="1"/>
</dbReference>
<dbReference type="RefSeq" id="WP_003798222.1">
    <property type="nucleotide sequence ID" value="NZ_JAEHNZ010000002.1"/>
</dbReference>
<protein>
    <recommendedName>
        <fullName evidence="3">histidine kinase</fullName>
        <ecNumber evidence="3">2.7.13.3</ecNumber>
    </recommendedName>
</protein>
<evidence type="ECO:0000256" key="9">
    <source>
        <dbReference type="ARBA" id="ARBA00023012"/>
    </source>
</evidence>
<dbReference type="EC" id="2.7.13.3" evidence="3"/>
<dbReference type="Gene3D" id="1.10.287.130">
    <property type="match status" value="1"/>
</dbReference>
<evidence type="ECO:0000256" key="7">
    <source>
        <dbReference type="ARBA" id="ARBA00022777"/>
    </source>
</evidence>
<dbReference type="SMART" id="SM00387">
    <property type="entry name" value="HATPase_c"/>
    <property type="match status" value="1"/>
</dbReference>
<dbReference type="InterPro" id="IPR036890">
    <property type="entry name" value="HATPase_C_sf"/>
</dbReference>
<dbReference type="Pfam" id="PF02518">
    <property type="entry name" value="HATPase_c"/>
    <property type="match status" value="1"/>
</dbReference>
<dbReference type="PANTHER" id="PTHR45436:SF15">
    <property type="entry name" value="SENSOR HISTIDINE KINASE CUSS"/>
    <property type="match status" value="1"/>
</dbReference>
<dbReference type="PROSITE" id="PS50885">
    <property type="entry name" value="HAMP"/>
    <property type="match status" value="1"/>
</dbReference>
<keyword evidence="6 11" id="KW-0812">Transmembrane</keyword>
<evidence type="ECO:0000256" key="4">
    <source>
        <dbReference type="ARBA" id="ARBA00022553"/>
    </source>
</evidence>
<comment type="subcellular location">
    <subcellularLocation>
        <location evidence="2">Membrane</location>
        <topology evidence="2">Multi-pass membrane protein</topology>
    </subcellularLocation>
</comment>
<keyword evidence="10 11" id="KW-0472">Membrane</keyword>
<dbReference type="SMART" id="SM00388">
    <property type="entry name" value="HisKA"/>
    <property type="match status" value="1"/>
</dbReference>
<dbReference type="EMBL" id="JAEHNZ010000002">
    <property type="protein sequence ID" value="MBK0396359.1"/>
    <property type="molecule type" value="Genomic_DNA"/>
</dbReference>
<dbReference type="InterPro" id="IPR050428">
    <property type="entry name" value="TCS_sensor_his_kinase"/>
</dbReference>
<dbReference type="SUPFAM" id="SSF47384">
    <property type="entry name" value="Homodimeric domain of signal transducing histidine kinase"/>
    <property type="match status" value="1"/>
</dbReference>
<sequence length="436" mass="48421">MTRIKHSLQLQLSLTITALLLFIALVSGSLSFYETYHQTHKIQDDLLRQIAAYINPSQPLPKSQKSKNDARIHIRTSTQQAPDKKALPEASHLPDGFHTLTEADGDDTYRVYTTTTEQGKIIIYQENEYRDDLAQSIAWHSTAPILATIPLAIALLIGQIRRALRPLRQQSQELQHRQATNLAPLNPQQAPSEIQGFIHAINQLLHRTHQAMQQQQRFIADAAHELRTPTTALSLQAERLAEHNLPPELQAQIGSLKTTIARSHQLQEQLLTLARSQASPEPAQPAPATPIQPIFQRIIQDLHPLAQAKNQDIGVTTSENPSLPVSEIDLYTLVKTLADNAIRYTPRSSQIDLSTQSQQGSTTIIIEDNGNGIPPAERQRVFDPFYRILGSDEQGTGLGLSIAQTIAQRHGGSIALHDSQNFPTGLRVEITLPNHP</sequence>
<evidence type="ECO:0000256" key="11">
    <source>
        <dbReference type="SAM" id="Phobius"/>
    </source>
</evidence>
<feature type="domain" description="HAMP" evidence="13">
    <location>
        <begin position="161"/>
        <end position="213"/>
    </location>
</feature>
<dbReference type="Pfam" id="PF00512">
    <property type="entry name" value="HisKA"/>
    <property type="match status" value="1"/>
</dbReference>
<dbReference type="InterPro" id="IPR003660">
    <property type="entry name" value="HAMP_dom"/>
</dbReference>
<evidence type="ECO:0000259" key="12">
    <source>
        <dbReference type="PROSITE" id="PS50109"/>
    </source>
</evidence>
<dbReference type="PANTHER" id="PTHR45436">
    <property type="entry name" value="SENSOR HISTIDINE KINASE YKOH"/>
    <property type="match status" value="1"/>
</dbReference>
<dbReference type="CDD" id="cd00082">
    <property type="entry name" value="HisKA"/>
    <property type="match status" value="1"/>
</dbReference>
<dbReference type="InterPro" id="IPR004358">
    <property type="entry name" value="Sig_transdc_His_kin-like_C"/>
</dbReference>
<evidence type="ECO:0000256" key="2">
    <source>
        <dbReference type="ARBA" id="ARBA00004141"/>
    </source>
</evidence>
<accession>A0ABS1BT56</accession>
<evidence type="ECO:0000256" key="1">
    <source>
        <dbReference type="ARBA" id="ARBA00000085"/>
    </source>
</evidence>
<reference evidence="14 15" key="1">
    <citation type="journal article" date="2021" name="Pathogens">
        <title>Isolation and Characterization of Kingella bonacorsii sp. nov., A Novel Kingella Species Detected in a Stable Periodontitis Subject.</title>
        <authorList>
            <person name="Antezack A."/>
            <person name="Boxberger M."/>
            <person name="Rolland C."/>
            <person name="Monnet-Corti V."/>
            <person name="La Scola B."/>
        </authorList>
    </citation>
    <scope>NUCLEOTIDE SEQUENCE [LARGE SCALE GENOMIC DNA]</scope>
    <source>
        <strain evidence="14 15">Marseille-Q4569</strain>
    </source>
</reference>